<protein>
    <recommendedName>
        <fullName evidence="3 6">peptidylprolyl isomerase</fullName>
        <ecNumber evidence="3 6">5.2.1.8</ecNumber>
    </recommendedName>
</protein>
<keyword evidence="4 6" id="KW-0697">Rotamase</keyword>
<dbReference type="PRINTS" id="PR00153">
    <property type="entry name" value="CSAPPISMRASE"/>
</dbReference>
<feature type="coiled-coil region" evidence="7">
    <location>
        <begin position="196"/>
        <end position="238"/>
    </location>
</feature>
<dbReference type="EMBL" id="CP102382">
    <property type="protein sequence ID" value="UUV20599.1"/>
    <property type="molecule type" value="Genomic_DNA"/>
</dbReference>
<evidence type="ECO:0000313" key="11">
    <source>
        <dbReference type="Proteomes" id="UP001317001"/>
    </source>
</evidence>
<dbReference type="PROSITE" id="PS51257">
    <property type="entry name" value="PROKAR_LIPOPROTEIN"/>
    <property type="match status" value="1"/>
</dbReference>
<dbReference type="InterPro" id="IPR001179">
    <property type="entry name" value="PPIase_FKBP_dom"/>
</dbReference>
<dbReference type="CDD" id="cd22249">
    <property type="entry name" value="UDM1_RNF168_RNF169-like"/>
    <property type="match status" value="1"/>
</dbReference>
<dbReference type="InterPro" id="IPR029000">
    <property type="entry name" value="Cyclophilin-like_dom_sf"/>
</dbReference>
<dbReference type="InterPro" id="IPR020892">
    <property type="entry name" value="Cyclophilin-type_PPIase_CS"/>
</dbReference>
<dbReference type="Gene3D" id="3.10.50.40">
    <property type="match status" value="1"/>
</dbReference>
<feature type="domain" description="PPIase cyclophilin-type" evidence="9">
    <location>
        <begin position="39"/>
        <end position="171"/>
    </location>
</feature>
<evidence type="ECO:0000256" key="7">
    <source>
        <dbReference type="SAM" id="Coils"/>
    </source>
</evidence>
<keyword evidence="7" id="KW-0175">Coiled coil</keyword>
<evidence type="ECO:0000256" key="2">
    <source>
        <dbReference type="ARBA" id="ARBA00007365"/>
    </source>
</evidence>
<comment type="similarity">
    <text evidence="2">Belongs to the cyclophilin-type PPIase family.</text>
</comment>
<dbReference type="Gene3D" id="2.40.100.10">
    <property type="entry name" value="Cyclophilin-like"/>
    <property type="match status" value="1"/>
</dbReference>
<accession>A0ABY5NQ30</accession>
<name>A0ABY5NQ30_9FLAO</name>
<dbReference type="SUPFAM" id="SSF54534">
    <property type="entry name" value="FKBP-like"/>
    <property type="match status" value="1"/>
</dbReference>
<gene>
    <name evidence="10" type="ORF">NPX36_09560</name>
</gene>
<dbReference type="PROSITE" id="PS50072">
    <property type="entry name" value="CSA_PPIASE_2"/>
    <property type="match status" value="1"/>
</dbReference>
<feature type="domain" description="PPIase FKBP-type" evidence="8">
    <location>
        <begin position="262"/>
        <end position="366"/>
    </location>
</feature>
<evidence type="ECO:0000256" key="5">
    <source>
        <dbReference type="ARBA" id="ARBA00023235"/>
    </source>
</evidence>
<organism evidence="10 11">
    <name type="scientific">Paenimyroides aestuarii</name>
    <dbReference type="NCBI Taxonomy" id="2968490"/>
    <lineage>
        <taxon>Bacteria</taxon>
        <taxon>Pseudomonadati</taxon>
        <taxon>Bacteroidota</taxon>
        <taxon>Flavobacteriia</taxon>
        <taxon>Flavobacteriales</taxon>
        <taxon>Flavobacteriaceae</taxon>
        <taxon>Paenimyroides</taxon>
    </lineage>
</organism>
<dbReference type="Pfam" id="PF00254">
    <property type="entry name" value="FKBP_C"/>
    <property type="match status" value="1"/>
</dbReference>
<dbReference type="SUPFAM" id="SSF50891">
    <property type="entry name" value="Cyclophilin-like"/>
    <property type="match status" value="1"/>
</dbReference>
<comment type="catalytic activity">
    <reaction evidence="1 6">
        <text>[protein]-peptidylproline (omega=180) = [protein]-peptidylproline (omega=0)</text>
        <dbReference type="Rhea" id="RHEA:16237"/>
        <dbReference type="Rhea" id="RHEA-COMP:10747"/>
        <dbReference type="Rhea" id="RHEA-COMP:10748"/>
        <dbReference type="ChEBI" id="CHEBI:83833"/>
        <dbReference type="ChEBI" id="CHEBI:83834"/>
        <dbReference type="EC" id="5.2.1.8"/>
    </reaction>
</comment>
<evidence type="ECO:0000256" key="6">
    <source>
        <dbReference type="PROSITE-ProRule" id="PRU00277"/>
    </source>
</evidence>
<evidence type="ECO:0000256" key="3">
    <source>
        <dbReference type="ARBA" id="ARBA00013194"/>
    </source>
</evidence>
<reference evidence="10 11" key="1">
    <citation type="submission" date="2022-08" db="EMBL/GenBank/DDBJ databases">
        <title>Myroides zhujiangensis sp. nov., a novel bacterium isolated from sediment in the Pearl River Estuary.</title>
        <authorList>
            <person name="Cui L."/>
        </authorList>
    </citation>
    <scope>NUCLEOTIDE SEQUENCE [LARGE SCALE GENOMIC DNA]</scope>
    <source>
        <strain evidence="10 11">SCSIO 72103</strain>
    </source>
</reference>
<dbReference type="InterPro" id="IPR046357">
    <property type="entry name" value="PPIase_dom_sf"/>
</dbReference>
<evidence type="ECO:0000313" key="10">
    <source>
        <dbReference type="EMBL" id="UUV20599.1"/>
    </source>
</evidence>
<dbReference type="PROSITE" id="PS00170">
    <property type="entry name" value="CSA_PPIASE_1"/>
    <property type="match status" value="1"/>
</dbReference>
<dbReference type="Proteomes" id="UP001317001">
    <property type="component" value="Chromosome"/>
</dbReference>
<dbReference type="InterPro" id="IPR002130">
    <property type="entry name" value="Cyclophilin-type_PPIase_dom"/>
</dbReference>
<keyword evidence="5 6" id="KW-0413">Isomerase</keyword>
<evidence type="ECO:0000256" key="1">
    <source>
        <dbReference type="ARBA" id="ARBA00000971"/>
    </source>
</evidence>
<dbReference type="CDD" id="cd00317">
    <property type="entry name" value="cyclophilin"/>
    <property type="match status" value="1"/>
</dbReference>
<evidence type="ECO:0000256" key="4">
    <source>
        <dbReference type="ARBA" id="ARBA00023110"/>
    </source>
</evidence>
<dbReference type="GO" id="GO:0003755">
    <property type="term" value="F:peptidyl-prolyl cis-trans isomerase activity"/>
    <property type="evidence" value="ECO:0007669"/>
    <property type="project" value="UniProtKB-EC"/>
</dbReference>
<dbReference type="PANTHER" id="PTHR45625">
    <property type="entry name" value="PEPTIDYL-PROLYL CIS-TRANS ISOMERASE-RELATED"/>
    <property type="match status" value="1"/>
</dbReference>
<dbReference type="PANTHER" id="PTHR45625:SF4">
    <property type="entry name" value="PEPTIDYLPROLYL ISOMERASE DOMAIN AND WD REPEAT-CONTAINING PROTEIN 1"/>
    <property type="match status" value="1"/>
</dbReference>
<sequence>MKKLFALAALAATLFVSCKKENETNLPEGLYAEIYTNKGKIVAQLEYEKTPLTVANFVSLAEGNNLSVETKFKGKPFYDGLTFHRVIADFMIQGGDPNGTGEGGPGYVFADEFHPDLKHDKAGILSMANAGPTTNGSQFFITHGPTPHLDGMHSVFGHVIEGQNIVNTIAQGDKIEHIDIVRSGDKAKAFDAPKVFKEKQAENEKKQEEARKAKEEAIKATEGVAKEMETTLNTAKAKAKTTASGISYYIFEKGNGGKPKQGDKINVGYAGYFENGRLFDTSFETTAAKYNMLDAQRKAANQYIPIPFVAGQKDGLIPGFIEGIEQLSIGDKAYIFIPSHLAYGATGAGDVIPPNTNLIFELHITK</sequence>
<dbReference type="InterPro" id="IPR044666">
    <property type="entry name" value="Cyclophilin_A-like"/>
</dbReference>
<dbReference type="Pfam" id="PF00160">
    <property type="entry name" value="Pro_isomerase"/>
    <property type="match status" value="1"/>
</dbReference>
<evidence type="ECO:0000259" key="9">
    <source>
        <dbReference type="PROSITE" id="PS50072"/>
    </source>
</evidence>
<dbReference type="RefSeq" id="WP_257498502.1">
    <property type="nucleotide sequence ID" value="NZ_CP102382.1"/>
</dbReference>
<dbReference type="EC" id="5.2.1.8" evidence="3 6"/>
<proteinExistence type="inferred from homology"/>
<evidence type="ECO:0000259" key="8">
    <source>
        <dbReference type="PROSITE" id="PS50059"/>
    </source>
</evidence>
<keyword evidence="11" id="KW-1185">Reference proteome</keyword>
<dbReference type="PROSITE" id="PS50059">
    <property type="entry name" value="FKBP_PPIASE"/>
    <property type="match status" value="1"/>
</dbReference>